<dbReference type="Pfam" id="PF08853">
    <property type="entry name" value="DUF1823"/>
    <property type="match status" value="1"/>
</dbReference>
<evidence type="ECO:0000313" key="1">
    <source>
        <dbReference type="EMBL" id="CAD9479040.1"/>
    </source>
</evidence>
<dbReference type="InterPro" id="IPR014952">
    <property type="entry name" value="DUF1823"/>
</dbReference>
<dbReference type="EMBL" id="HBGS01056539">
    <property type="protein sequence ID" value="CAD9479040.1"/>
    <property type="molecule type" value="Transcribed_RNA"/>
</dbReference>
<dbReference type="AlphaFoldDB" id="A0A7S2MEP5"/>
<organism evidence="1">
    <name type="scientific">Octactis speculum</name>
    <dbReference type="NCBI Taxonomy" id="3111310"/>
    <lineage>
        <taxon>Eukaryota</taxon>
        <taxon>Sar</taxon>
        <taxon>Stramenopiles</taxon>
        <taxon>Ochrophyta</taxon>
        <taxon>Dictyochophyceae</taxon>
        <taxon>Dictyochales</taxon>
        <taxon>Dictyochaceae</taxon>
        <taxon>Octactis</taxon>
    </lineage>
</organism>
<reference evidence="1" key="1">
    <citation type="submission" date="2021-01" db="EMBL/GenBank/DDBJ databases">
        <authorList>
            <person name="Corre E."/>
            <person name="Pelletier E."/>
            <person name="Niang G."/>
            <person name="Scheremetjew M."/>
            <person name="Finn R."/>
            <person name="Kale V."/>
            <person name="Holt S."/>
            <person name="Cochrane G."/>
            <person name="Meng A."/>
            <person name="Brown T."/>
            <person name="Cohen L."/>
        </authorList>
    </citation>
    <scope>NUCLEOTIDE SEQUENCE</scope>
    <source>
        <strain evidence="1">CCMP1381</strain>
    </source>
</reference>
<accession>A0A7S2MEP5</accession>
<dbReference type="Gene3D" id="1.10.418.90">
    <property type="entry name" value="Protein of unknown function DUF1823"/>
    <property type="match status" value="1"/>
</dbReference>
<proteinExistence type="predicted"/>
<protein>
    <submittedName>
        <fullName evidence="1">Uncharacterized protein</fullName>
    </submittedName>
</protein>
<name>A0A7S2MEP5_9STRA</name>
<gene>
    <name evidence="1" type="ORF">DSPE1174_LOCUS29450</name>
</gene>
<sequence length="275" mass="30959">MTEYKRKENIFLILLALFPISSLSFIHNLPQVLGHASLSESRRGLLPPIYADRDQNVPKSSPDLVVPDTFVLSGMAEDPVAEELSNANMLAIILGVATDEEVNSLVWKCLGYRQPSQQTATGEGVVSWTNSKCFPKWRERFPEPPDLVGVTRIYSKEVDGPVLKANQALVRTIPMAHKQSIRTHLRPIGFNGFKLDELTPNKTRRAQCANWMIYYREELWGVSIEELVKRKEQDVERENLAIREAGESIKVAKAGVLPRDSYRMGDQKDGASDKP</sequence>